<keyword evidence="4" id="KW-0677">Repeat</keyword>
<keyword evidence="11" id="KW-1185">Reference proteome</keyword>
<evidence type="ECO:0000313" key="11">
    <source>
        <dbReference type="Proteomes" id="UP001432027"/>
    </source>
</evidence>
<evidence type="ECO:0000256" key="1">
    <source>
        <dbReference type="ARBA" id="ARBA00022473"/>
    </source>
</evidence>
<evidence type="ECO:0000256" key="7">
    <source>
        <dbReference type="SAM" id="MobiDB-lite"/>
    </source>
</evidence>
<organism evidence="10 11">
    <name type="scientific">Pristionchus entomophagus</name>
    <dbReference type="NCBI Taxonomy" id="358040"/>
    <lineage>
        <taxon>Eukaryota</taxon>
        <taxon>Metazoa</taxon>
        <taxon>Ecdysozoa</taxon>
        <taxon>Nematoda</taxon>
        <taxon>Chromadorea</taxon>
        <taxon>Rhabditida</taxon>
        <taxon>Rhabditina</taxon>
        <taxon>Diplogasteromorpha</taxon>
        <taxon>Diplogasteroidea</taxon>
        <taxon>Neodiplogasteridae</taxon>
        <taxon>Pristionchus</taxon>
    </lineage>
</organism>
<keyword evidence="6" id="KW-0325">Glycoprotein</keyword>
<evidence type="ECO:0000256" key="5">
    <source>
        <dbReference type="ARBA" id="ARBA00023157"/>
    </source>
</evidence>
<protein>
    <recommendedName>
        <fullName evidence="9">Chitin-binding type-2 domain-containing protein</fullName>
    </recommendedName>
</protein>
<keyword evidence="5" id="KW-1015">Disulfide bond</keyword>
<keyword evidence="3 8" id="KW-0732">Signal</keyword>
<reference evidence="10" key="1">
    <citation type="submission" date="2023-10" db="EMBL/GenBank/DDBJ databases">
        <title>Genome assembly of Pristionchus species.</title>
        <authorList>
            <person name="Yoshida K."/>
            <person name="Sommer R.J."/>
        </authorList>
    </citation>
    <scope>NUCLEOTIDE SEQUENCE</scope>
    <source>
        <strain evidence="10">RS0144</strain>
    </source>
</reference>
<feature type="signal peptide" evidence="8">
    <location>
        <begin position="1"/>
        <end position="25"/>
    </location>
</feature>
<comment type="caution">
    <text evidence="10">The sequence shown here is derived from an EMBL/GenBank/DDBJ whole genome shotgun (WGS) entry which is preliminary data.</text>
</comment>
<dbReference type="GO" id="GO:0008061">
    <property type="term" value="F:chitin binding"/>
    <property type="evidence" value="ECO:0007669"/>
    <property type="project" value="UniProtKB-KW"/>
</dbReference>
<dbReference type="Gene3D" id="2.170.140.10">
    <property type="entry name" value="Chitin binding domain"/>
    <property type="match status" value="3"/>
</dbReference>
<feature type="compositionally biased region" description="Basic residues" evidence="7">
    <location>
        <begin position="432"/>
        <end position="442"/>
    </location>
</feature>
<evidence type="ECO:0000256" key="8">
    <source>
        <dbReference type="SAM" id="SignalP"/>
    </source>
</evidence>
<feature type="domain" description="Chitin-binding type-2" evidence="9">
    <location>
        <begin position="284"/>
        <end position="328"/>
    </location>
</feature>
<keyword evidence="1" id="KW-0217">Developmental protein</keyword>
<feature type="chain" id="PRO_5043865268" description="Chitin-binding type-2 domain-containing protein" evidence="8">
    <location>
        <begin position="26"/>
        <end position="810"/>
    </location>
</feature>
<sequence length="810" mass="91620">SRTSIRQSRSMLTVIPLLLFGVGSALESAPPGYYPVESYPLEEARVRERCAVGTRRRFDYTQCSSYEECVSDGKQVKWEQKKCHDGYSFNDGNGNCEIDEKCATVENKCFIPFFRLSCSELLVCAPHNGAYIRTNCDDGFRNEFHGGCVADTRCTTNYKNETCKTGQARPTANCRTYSICDGGHWRREQCVKEGRWAVFCSECDPEYKPRECKEADSRPTNHTEPFDGYGIDISEVIDCAHYQACKEGRWMQARCADGLGYDPSAKRCTVSRLHAAECNPPVTAPRCEEGSRLIPPHSCSRFLQCDRGEWRQMACPFGSRFDAKKNKCVEGTCKHNHHHHHHKEQEKENAIYGRGHGHHGSSEDDSSSEEEFDDQFPRNQQFFRQEPTMIPAPFPTQPRRLNGAPEPLATSSGFNPSHRPGYLGQQEPVPASHHHHHHHHQHQQPSYPVPPPPQPYPVRPPRPPTPHQYPSPSYPGPAAPGYPSVPSYPVQPVQPVYQEGVQPPRLPGLICEGDFKVADAFDAAFYYDCVHGYLRRKACSHGSRFDPQRSQCIKDYVWQPDVLCYDNQVMPTAYCGEYRICRNNEWLSGMCPHDWAFINGQCDKRRTCREIATPPSPPASPACAPGSVRPDFANPHGYLECDYYYKWVKRSCENGGIFDKRNSRCVYNSPSYPSPNPPSYPSQPEYRPACYEGELKKDEKYCTKYEICHSGHFEQRYCPYGSGFNGYHCEQGYRCPGDNSGPGGSCQESAGLRGYLPDRTDCAFFYQCASGRWIRMPCAPGTHYNPQIGVCDHIGNVPGCGWNGQKQTNY</sequence>
<evidence type="ECO:0000256" key="4">
    <source>
        <dbReference type="ARBA" id="ARBA00022737"/>
    </source>
</evidence>
<dbReference type="SUPFAM" id="SSF57625">
    <property type="entry name" value="Invertebrate chitin-binding proteins"/>
    <property type="match status" value="5"/>
</dbReference>
<dbReference type="Pfam" id="PF01607">
    <property type="entry name" value="CBM_14"/>
    <property type="match status" value="3"/>
</dbReference>
<proteinExistence type="predicted"/>
<feature type="region of interest" description="Disordered" evidence="7">
    <location>
        <begin position="335"/>
        <end position="485"/>
    </location>
</feature>
<evidence type="ECO:0000256" key="3">
    <source>
        <dbReference type="ARBA" id="ARBA00022729"/>
    </source>
</evidence>
<dbReference type="PANTHER" id="PTHR23301">
    <property type="entry name" value="CHITIN BINDING PERITROPHIN-A"/>
    <property type="match status" value="1"/>
</dbReference>
<evidence type="ECO:0000313" key="10">
    <source>
        <dbReference type="EMBL" id="GMS99729.1"/>
    </source>
</evidence>
<dbReference type="SMART" id="SM00494">
    <property type="entry name" value="ChtBD2"/>
    <property type="match status" value="8"/>
</dbReference>
<dbReference type="PROSITE" id="PS50940">
    <property type="entry name" value="CHIT_BIND_II"/>
    <property type="match status" value="4"/>
</dbReference>
<evidence type="ECO:0000259" key="9">
    <source>
        <dbReference type="PROSITE" id="PS50940"/>
    </source>
</evidence>
<dbReference type="PANTHER" id="PTHR23301:SF0">
    <property type="entry name" value="CHITIN-BINDING TYPE-2 DOMAIN-CONTAINING PROTEIN-RELATED"/>
    <property type="match status" value="1"/>
</dbReference>
<feature type="non-terminal residue" evidence="10">
    <location>
        <position position="1"/>
    </location>
</feature>
<dbReference type="AlphaFoldDB" id="A0AAV5U0M6"/>
<feature type="domain" description="Chitin-binding type-2" evidence="9">
    <location>
        <begin position="209"/>
        <end position="280"/>
    </location>
</feature>
<name>A0AAV5U0M6_9BILA</name>
<feature type="domain" description="Chitin-binding type-2" evidence="9">
    <location>
        <begin position="47"/>
        <end position="104"/>
    </location>
</feature>
<dbReference type="GO" id="GO:0005576">
    <property type="term" value="C:extracellular region"/>
    <property type="evidence" value="ECO:0007669"/>
    <property type="project" value="InterPro"/>
</dbReference>
<dbReference type="InterPro" id="IPR036508">
    <property type="entry name" value="Chitin-bd_dom_sf"/>
</dbReference>
<accession>A0AAV5U0M6</accession>
<dbReference type="Proteomes" id="UP001432027">
    <property type="component" value="Unassembled WGS sequence"/>
</dbReference>
<evidence type="ECO:0000256" key="2">
    <source>
        <dbReference type="ARBA" id="ARBA00022669"/>
    </source>
</evidence>
<dbReference type="InterPro" id="IPR002557">
    <property type="entry name" value="Chitin-bd_dom"/>
</dbReference>
<feature type="compositionally biased region" description="Acidic residues" evidence="7">
    <location>
        <begin position="363"/>
        <end position="374"/>
    </location>
</feature>
<gene>
    <name evidence="10" type="ORF">PENTCL1PPCAC_21904</name>
</gene>
<keyword evidence="2" id="KW-0147">Chitin-binding</keyword>
<feature type="domain" description="Chitin-binding type-2" evidence="9">
    <location>
        <begin position="743"/>
        <end position="802"/>
    </location>
</feature>
<dbReference type="EMBL" id="BTSX01000005">
    <property type="protein sequence ID" value="GMS99729.1"/>
    <property type="molecule type" value="Genomic_DNA"/>
</dbReference>
<dbReference type="InterPro" id="IPR051940">
    <property type="entry name" value="Chitin_bind-dev_reg"/>
</dbReference>
<evidence type="ECO:0000256" key="6">
    <source>
        <dbReference type="ARBA" id="ARBA00023180"/>
    </source>
</evidence>
<feature type="compositionally biased region" description="Pro residues" evidence="7">
    <location>
        <begin position="447"/>
        <end position="480"/>
    </location>
</feature>